<accession>A0AAV4WR42</accession>
<dbReference type="Proteomes" id="UP001054837">
    <property type="component" value="Unassembled WGS sequence"/>
</dbReference>
<gene>
    <name evidence="1" type="ORF">CDAR_282071</name>
</gene>
<dbReference type="AlphaFoldDB" id="A0AAV4WR42"/>
<dbReference type="EMBL" id="BPLQ01014972">
    <property type="protein sequence ID" value="GIY84808.1"/>
    <property type="molecule type" value="Genomic_DNA"/>
</dbReference>
<name>A0AAV4WR42_9ARAC</name>
<evidence type="ECO:0000313" key="1">
    <source>
        <dbReference type="EMBL" id="GIY84808.1"/>
    </source>
</evidence>
<proteinExistence type="predicted"/>
<keyword evidence="2" id="KW-1185">Reference proteome</keyword>
<sequence length="111" mass="12303">MATHPLEENAGPAFYWEANANTCFFSRYTPRIERGCVKNSCKPTQSVSFSTTSVLWGASGLPAEVKKMGESLIVRAKTDKSLFRKTRSLIVVSSVKHLNAVHIESMVNLKI</sequence>
<comment type="caution">
    <text evidence="1">The sequence shown here is derived from an EMBL/GenBank/DDBJ whole genome shotgun (WGS) entry which is preliminary data.</text>
</comment>
<organism evidence="1 2">
    <name type="scientific">Caerostris darwini</name>
    <dbReference type="NCBI Taxonomy" id="1538125"/>
    <lineage>
        <taxon>Eukaryota</taxon>
        <taxon>Metazoa</taxon>
        <taxon>Ecdysozoa</taxon>
        <taxon>Arthropoda</taxon>
        <taxon>Chelicerata</taxon>
        <taxon>Arachnida</taxon>
        <taxon>Araneae</taxon>
        <taxon>Araneomorphae</taxon>
        <taxon>Entelegynae</taxon>
        <taxon>Araneoidea</taxon>
        <taxon>Araneidae</taxon>
        <taxon>Caerostris</taxon>
    </lineage>
</organism>
<protein>
    <submittedName>
        <fullName evidence="1">Uncharacterized protein</fullName>
    </submittedName>
</protein>
<evidence type="ECO:0000313" key="2">
    <source>
        <dbReference type="Proteomes" id="UP001054837"/>
    </source>
</evidence>
<reference evidence="1 2" key="1">
    <citation type="submission" date="2021-06" db="EMBL/GenBank/DDBJ databases">
        <title>Caerostris darwini draft genome.</title>
        <authorList>
            <person name="Kono N."/>
            <person name="Arakawa K."/>
        </authorList>
    </citation>
    <scope>NUCLEOTIDE SEQUENCE [LARGE SCALE GENOMIC DNA]</scope>
</reference>